<reference evidence="2 3" key="1">
    <citation type="submission" date="2021-01" db="EMBL/GenBank/DDBJ databases">
        <title>Sequencing the genomes of 1000 actinobacteria strains.</title>
        <authorList>
            <person name="Klenk H.-P."/>
        </authorList>
    </citation>
    <scope>NUCLEOTIDE SEQUENCE [LARGE SCALE GENOMIC DNA]</scope>
    <source>
        <strain evidence="2 3">DSM 46000</strain>
    </source>
</reference>
<keyword evidence="3" id="KW-1185">Reference proteome</keyword>
<evidence type="ECO:0000313" key="3">
    <source>
        <dbReference type="Proteomes" id="UP000698059"/>
    </source>
</evidence>
<proteinExistence type="predicted"/>
<feature type="region of interest" description="Disordered" evidence="1">
    <location>
        <begin position="1"/>
        <end position="20"/>
    </location>
</feature>
<evidence type="ECO:0000256" key="1">
    <source>
        <dbReference type="SAM" id="MobiDB-lite"/>
    </source>
</evidence>
<gene>
    <name evidence="2" type="ORF">JOD49_002272</name>
</gene>
<sequence length="47" mass="5089">MKTLPQVPTTKNPPEQFTSVGDRAARHARRGGRPALVRAAHGEVIRG</sequence>
<comment type="caution">
    <text evidence="2">The sequence shown here is derived from an EMBL/GenBank/DDBJ whole genome shotgun (WGS) entry which is preliminary data.</text>
</comment>
<accession>A0ABS2LG42</accession>
<protein>
    <submittedName>
        <fullName evidence="2">Uncharacterized protein</fullName>
    </submittedName>
</protein>
<name>A0ABS2LG42_9CELL</name>
<organism evidence="2 3">
    <name type="scientific">Oerskovia jenensis</name>
    <dbReference type="NCBI Taxonomy" id="162169"/>
    <lineage>
        <taxon>Bacteria</taxon>
        <taxon>Bacillati</taxon>
        <taxon>Actinomycetota</taxon>
        <taxon>Actinomycetes</taxon>
        <taxon>Micrococcales</taxon>
        <taxon>Cellulomonadaceae</taxon>
        <taxon>Oerskovia</taxon>
    </lineage>
</organism>
<dbReference type="Proteomes" id="UP000698059">
    <property type="component" value="Unassembled WGS sequence"/>
</dbReference>
<evidence type="ECO:0000313" key="2">
    <source>
        <dbReference type="EMBL" id="MBM7479352.1"/>
    </source>
</evidence>
<feature type="compositionally biased region" description="Polar residues" evidence="1">
    <location>
        <begin position="1"/>
        <end position="19"/>
    </location>
</feature>
<dbReference type="EMBL" id="JAFBBO010000001">
    <property type="protein sequence ID" value="MBM7479352.1"/>
    <property type="molecule type" value="Genomic_DNA"/>
</dbReference>